<evidence type="ECO:0000313" key="3">
    <source>
        <dbReference type="Proteomes" id="UP001596310"/>
    </source>
</evidence>
<protein>
    <submittedName>
        <fullName evidence="2">Uncharacterized protein</fullName>
    </submittedName>
</protein>
<accession>A0ABW1UQQ0</accession>
<evidence type="ECO:0000256" key="1">
    <source>
        <dbReference type="SAM" id="Phobius"/>
    </source>
</evidence>
<comment type="caution">
    <text evidence="2">The sequence shown here is derived from an EMBL/GenBank/DDBJ whole genome shotgun (WGS) entry which is preliminary data.</text>
</comment>
<feature type="transmembrane region" description="Helical" evidence="1">
    <location>
        <begin position="7"/>
        <end position="24"/>
    </location>
</feature>
<keyword evidence="1" id="KW-1133">Transmembrane helix</keyword>
<name>A0ABW1UQQ0_9LACO</name>
<reference evidence="3" key="1">
    <citation type="journal article" date="2019" name="Int. J. Syst. Evol. Microbiol.">
        <title>The Global Catalogue of Microorganisms (GCM) 10K type strain sequencing project: providing services to taxonomists for standard genome sequencing and annotation.</title>
        <authorList>
            <consortium name="The Broad Institute Genomics Platform"/>
            <consortium name="The Broad Institute Genome Sequencing Center for Infectious Disease"/>
            <person name="Wu L."/>
            <person name="Ma J."/>
        </authorList>
    </citation>
    <scope>NUCLEOTIDE SEQUENCE [LARGE SCALE GENOMIC DNA]</scope>
    <source>
        <strain evidence="3">CCM 8897</strain>
    </source>
</reference>
<keyword evidence="3" id="KW-1185">Reference proteome</keyword>
<keyword evidence="1" id="KW-0472">Membrane</keyword>
<gene>
    <name evidence="2" type="ORF">ACFQHW_08145</name>
</gene>
<dbReference type="RefSeq" id="WP_125598518.1">
    <property type="nucleotide sequence ID" value="NZ_JBHSSM010000018.1"/>
</dbReference>
<sequence>MRQFGKVFVISLASLLVIGLIWFTQKDRQVVVADLAPATVQADRQAAKRVLQANITATNQGDLAAYLATIAPSKRATTEQELAPTFKQQRTQLKLRRFTVQKQTADRLVAKVDQLQTTKGQAKQQVLESNLEFTRHGEQWYIKQSILFNVVTN</sequence>
<proteinExistence type="predicted"/>
<keyword evidence="1" id="KW-0812">Transmembrane</keyword>
<dbReference type="Proteomes" id="UP001596310">
    <property type="component" value="Unassembled WGS sequence"/>
</dbReference>
<organism evidence="2 3">
    <name type="scientific">Lapidilactobacillus achengensis</name>
    <dbReference type="NCBI Taxonomy" id="2486000"/>
    <lineage>
        <taxon>Bacteria</taxon>
        <taxon>Bacillati</taxon>
        <taxon>Bacillota</taxon>
        <taxon>Bacilli</taxon>
        <taxon>Lactobacillales</taxon>
        <taxon>Lactobacillaceae</taxon>
        <taxon>Lapidilactobacillus</taxon>
    </lineage>
</organism>
<dbReference type="EMBL" id="JBHSSM010000018">
    <property type="protein sequence ID" value="MFC6315531.1"/>
    <property type="molecule type" value="Genomic_DNA"/>
</dbReference>
<evidence type="ECO:0000313" key="2">
    <source>
        <dbReference type="EMBL" id="MFC6315531.1"/>
    </source>
</evidence>